<evidence type="ECO:0000313" key="2">
    <source>
        <dbReference type="Proteomes" id="UP000275078"/>
    </source>
</evidence>
<dbReference type="Proteomes" id="UP000275078">
    <property type="component" value="Unassembled WGS sequence"/>
</dbReference>
<name>A0A3N4HIS1_ASCIM</name>
<accession>A0A3N4HIS1</accession>
<keyword evidence="2" id="KW-1185">Reference proteome</keyword>
<protein>
    <submittedName>
        <fullName evidence="1">Uncharacterized protein</fullName>
    </submittedName>
</protein>
<dbReference type="EMBL" id="ML119828">
    <property type="protein sequence ID" value="RPA73247.1"/>
    <property type="molecule type" value="Genomic_DNA"/>
</dbReference>
<dbReference type="AlphaFoldDB" id="A0A3N4HIS1"/>
<organism evidence="1 2">
    <name type="scientific">Ascobolus immersus RN42</name>
    <dbReference type="NCBI Taxonomy" id="1160509"/>
    <lineage>
        <taxon>Eukaryota</taxon>
        <taxon>Fungi</taxon>
        <taxon>Dikarya</taxon>
        <taxon>Ascomycota</taxon>
        <taxon>Pezizomycotina</taxon>
        <taxon>Pezizomycetes</taxon>
        <taxon>Pezizales</taxon>
        <taxon>Ascobolaceae</taxon>
        <taxon>Ascobolus</taxon>
    </lineage>
</organism>
<proteinExistence type="predicted"/>
<gene>
    <name evidence="1" type="ORF">BJ508DRAFT_334263</name>
</gene>
<evidence type="ECO:0000313" key="1">
    <source>
        <dbReference type="EMBL" id="RPA73247.1"/>
    </source>
</evidence>
<sequence length="345" mass="38292">MEYPRAACIILTKATCPANCTNYYARITSDECDECHHLAKHHYGNLPKSYEEQLHLHPETPSPSIHPHKKTVRKIAKLSQSHPVTLLFAPPESSFDHVSLIPAWPTNTPRKYNNWQESLEAQIGCRLFQCRTQNKIAILIDNAEASHHDSFLWRLIRERPNISFVVACAYHPAPYYISLDGPTGKVQPEDHQSTLFSITHIPALESFLQALKCHSFDPTPATISSYAPLLHRLVCSEDSGIDSIPAEQGNYLLHRILRPCERTGCIVLASQSLYTCPTPLHSPSHEAANSPLVYLGTPPSSSTASRAAAAALPIEDILFASLRHLRRAELLHRGGADAGVVCPRV</sequence>
<reference evidence="1 2" key="1">
    <citation type="journal article" date="2018" name="Nat. Ecol. Evol.">
        <title>Pezizomycetes genomes reveal the molecular basis of ectomycorrhizal truffle lifestyle.</title>
        <authorList>
            <person name="Murat C."/>
            <person name="Payen T."/>
            <person name="Noel B."/>
            <person name="Kuo A."/>
            <person name="Morin E."/>
            <person name="Chen J."/>
            <person name="Kohler A."/>
            <person name="Krizsan K."/>
            <person name="Balestrini R."/>
            <person name="Da Silva C."/>
            <person name="Montanini B."/>
            <person name="Hainaut M."/>
            <person name="Levati E."/>
            <person name="Barry K.W."/>
            <person name="Belfiori B."/>
            <person name="Cichocki N."/>
            <person name="Clum A."/>
            <person name="Dockter R.B."/>
            <person name="Fauchery L."/>
            <person name="Guy J."/>
            <person name="Iotti M."/>
            <person name="Le Tacon F."/>
            <person name="Lindquist E.A."/>
            <person name="Lipzen A."/>
            <person name="Malagnac F."/>
            <person name="Mello A."/>
            <person name="Molinier V."/>
            <person name="Miyauchi S."/>
            <person name="Poulain J."/>
            <person name="Riccioni C."/>
            <person name="Rubini A."/>
            <person name="Sitrit Y."/>
            <person name="Splivallo R."/>
            <person name="Traeger S."/>
            <person name="Wang M."/>
            <person name="Zifcakova L."/>
            <person name="Wipf D."/>
            <person name="Zambonelli A."/>
            <person name="Paolocci F."/>
            <person name="Nowrousian M."/>
            <person name="Ottonello S."/>
            <person name="Baldrian P."/>
            <person name="Spatafora J.W."/>
            <person name="Henrissat B."/>
            <person name="Nagy L.G."/>
            <person name="Aury J.M."/>
            <person name="Wincker P."/>
            <person name="Grigoriev I.V."/>
            <person name="Bonfante P."/>
            <person name="Martin F.M."/>
        </authorList>
    </citation>
    <scope>NUCLEOTIDE SEQUENCE [LARGE SCALE GENOMIC DNA]</scope>
    <source>
        <strain evidence="1 2">RN42</strain>
    </source>
</reference>